<name>A0A2H3J0R1_WOLCO</name>
<feature type="region of interest" description="Disordered" evidence="1">
    <location>
        <begin position="1"/>
        <end position="22"/>
    </location>
</feature>
<protein>
    <submittedName>
        <fullName evidence="2">Uncharacterized protein</fullName>
    </submittedName>
</protein>
<dbReference type="OMA" id="HRTMLDM"/>
<evidence type="ECO:0000313" key="3">
    <source>
        <dbReference type="Proteomes" id="UP000218811"/>
    </source>
</evidence>
<feature type="compositionally biased region" description="Basic and acidic residues" evidence="1">
    <location>
        <begin position="194"/>
        <end position="204"/>
    </location>
</feature>
<dbReference type="STRING" id="742152.A0A2H3J0R1"/>
<organism evidence="2 3">
    <name type="scientific">Wolfiporia cocos (strain MD-104)</name>
    <name type="common">Brown rot fungus</name>
    <dbReference type="NCBI Taxonomy" id="742152"/>
    <lineage>
        <taxon>Eukaryota</taxon>
        <taxon>Fungi</taxon>
        <taxon>Dikarya</taxon>
        <taxon>Basidiomycota</taxon>
        <taxon>Agaricomycotina</taxon>
        <taxon>Agaricomycetes</taxon>
        <taxon>Polyporales</taxon>
        <taxon>Phaeolaceae</taxon>
        <taxon>Wolfiporia</taxon>
    </lineage>
</organism>
<gene>
    <name evidence="2" type="ORF">WOLCODRAFT_147475</name>
</gene>
<feature type="compositionally biased region" description="Low complexity" evidence="1">
    <location>
        <begin position="214"/>
        <end position="226"/>
    </location>
</feature>
<accession>A0A2H3J0R1</accession>
<feature type="region of interest" description="Disordered" evidence="1">
    <location>
        <begin position="116"/>
        <end position="145"/>
    </location>
</feature>
<evidence type="ECO:0000313" key="2">
    <source>
        <dbReference type="EMBL" id="PCH33373.1"/>
    </source>
</evidence>
<dbReference type="AlphaFoldDB" id="A0A2H3J0R1"/>
<feature type="compositionally biased region" description="Low complexity" evidence="1">
    <location>
        <begin position="250"/>
        <end position="260"/>
    </location>
</feature>
<feature type="compositionally biased region" description="Pro residues" evidence="1">
    <location>
        <begin position="1"/>
        <end position="10"/>
    </location>
</feature>
<dbReference type="Proteomes" id="UP000218811">
    <property type="component" value="Unassembled WGS sequence"/>
</dbReference>
<reference evidence="2 3" key="1">
    <citation type="journal article" date="2012" name="Science">
        <title>The Paleozoic origin of enzymatic lignin decomposition reconstructed from 31 fungal genomes.</title>
        <authorList>
            <person name="Floudas D."/>
            <person name="Binder M."/>
            <person name="Riley R."/>
            <person name="Barry K."/>
            <person name="Blanchette R.A."/>
            <person name="Henrissat B."/>
            <person name="Martinez A.T."/>
            <person name="Otillar R."/>
            <person name="Spatafora J.W."/>
            <person name="Yadav J.S."/>
            <person name="Aerts A."/>
            <person name="Benoit I."/>
            <person name="Boyd A."/>
            <person name="Carlson A."/>
            <person name="Copeland A."/>
            <person name="Coutinho P.M."/>
            <person name="de Vries R.P."/>
            <person name="Ferreira P."/>
            <person name="Findley K."/>
            <person name="Foster B."/>
            <person name="Gaskell J."/>
            <person name="Glotzer D."/>
            <person name="Gorecki P."/>
            <person name="Heitman J."/>
            <person name="Hesse C."/>
            <person name="Hori C."/>
            <person name="Igarashi K."/>
            <person name="Jurgens J.A."/>
            <person name="Kallen N."/>
            <person name="Kersten P."/>
            <person name="Kohler A."/>
            <person name="Kuees U."/>
            <person name="Kumar T.K.A."/>
            <person name="Kuo A."/>
            <person name="LaButti K."/>
            <person name="Larrondo L.F."/>
            <person name="Lindquist E."/>
            <person name="Ling A."/>
            <person name="Lombard V."/>
            <person name="Lucas S."/>
            <person name="Lundell T."/>
            <person name="Martin R."/>
            <person name="McLaughlin D.J."/>
            <person name="Morgenstern I."/>
            <person name="Morin E."/>
            <person name="Murat C."/>
            <person name="Nagy L.G."/>
            <person name="Nolan M."/>
            <person name="Ohm R.A."/>
            <person name="Patyshakuliyeva A."/>
            <person name="Rokas A."/>
            <person name="Ruiz-Duenas F.J."/>
            <person name="Sabat G."/>
            <person name="Salamov A."/>
            <person name="Samejima M."/>
            <person name="Schmutz J."/>
            <person name="Slot J.C."/>
            <person name="St John F."/>
            <person name="Stenlid J."/>
            <person name="Sun H."/>
            <person name="Sun S."/>
            <person name="Syed K."/>
            <person name="Tsang A."/>
            <person name="Wiebenga A."/>
            <person name="Young D."/>
            <person name="Pisabarro A."/>
            <person name="Eastwood D.C."/>
            <person name="Martin F."/>
            <person name="Cullen D."/>
            <person name="Grigoriev I.V."/>
            <person name="Hibbett D.S."/>
        </authorList>
    </citation>
    <scope>NUCLEOTIDE SEQUENCE [LARGE SCALE GENOMIC DNA]</scope>
    <source>
        <strain evidence="2 3">MD-104</strain>
    </source>
</reference>
<proteinExistence type="predicted"/>
<dbReference type="OrthoDB" id="2537258at2759"/>
<dbReference type="EMBL" id="KB467831">
    <property type="protein sequence ID" value="PCH33373.1"/>
    <property type="molecule type" value="Genomic_DNA"/>
</dbReference>
<feature type="region of interest" description="Disordered" evidence="1">
    <location>
        <begin position="158"/>
        <end position="260"/>
    </location>
</feature>
<keyword evidence="3" id="KW-1185">Reference proteome</keyword>
<sequence>MNSLPSPPLQALPHHAPHHAYHRTPHAEPAMDSLLTSAWHSIQQSPPPSLREILDAYRTRGDGDRDMLIAMLNAKSAEDQRIASVASLQRAMLDMYQPALHSSAHPIPPLHLSAADAHAHSSYSHMPSPPHTSYHHSPHPSHESDDYVRTHYARVHHRSDSGLSGLSSPAKDSLCVPSASPARKRRRSRSPAPRHPDAGAHAHDGALPLPPSPYSSASSHSSGGSPRSRESMAIGALLSTHARGEDGVRRLSSSSVRDSH</sequence>
<evidence type="ECO:0000256" key="1">
    <source>
        <dbReference type="SAM" id="MobiDB-lite"/>
    </source>
</evidence>
<feature type="compositionally biased region" description="Low complexity" evidence="1">
    <location>
        <begin position="116"/>
        <end position="126"/>
    </location>
</feature>